<dbReference type="Pfam" id="PF00002">
    <property type="entry name" value="7tm_2"/>
    <property type="match status" value="1"/>
</dbReference>
<dbReference type="Gene3D" id="1.20.1070.10">
    <property type="entry name" value="Rhodopsin 7-helix transmembrane proteins"/>
    <property type="match status" value="1"/>
</dbReference>
<feature type="transmembrane region" description="Helical" evidence="5">
    <location>
        <begin position="95"/>
        <end position="113"/>
    </location>
</feature>
<dbReference type="GO" id="GO:0005886">
    <property type="term" value="C:plasma membrane"/>
    <property type="evidence" value="ECO:0007669"/>
    <property type="project" value="TreeGrafter"/>
</dbReference>
<dbReference type="PROSITE" id="PS50261">
    <property type="entry name" value="G_PROTEIN_RECEP_F2_4"/>
    <property type="match status" value="1"/>
</dbReference>
<evidence type="ECO:0000256" key="5">
    <source>
        <dbReference type="SAM" id="Phobius"/>
    </source>
</evidence>
<feature type="transmembrane region" description="Helical" evidence="5">
    <location>
        <begin position="171"/>
        <end position="192"/>
    </location>
</feature>
<feature type="transmembrane region" description="Helical" evidence="5">
    <location>
        <begin position="280"/>
        <end position="299"/>
    </location>
</feature>
<evidence type="ECO:0000256" key="1">
    <source>
        <dbReference type="ARBA" id="ARBA00004141"/>
    </source>
</evidence>
<evidence type="ECO:0000256" key="3">
    <source>
        <dbReference type="ARBA" id="ARBA00022989"/>
    </source>
</evidence>
<comment type="subcellular location">
    <subcellularLocation>
        <location evidence="1">Membrane</location>
        <topology evidence="1">Multi-pass membrane protein</topology>
    </subcellularLocation>
</comment>
<dbReference type="GO" id="GO:0007188">
    <property type="term" value="P:adenylate cyclase-modulating G protein-coupled receptor signaling pathway"/>
    <property type="evidence" value="ECO:0007669"/>
    <property type="project" value="TreeGrafter"/>
</dbReference>
<dbReference type="InterPro" id="IPR000832">
    <property type="entry name" value="GPCR_2_secretin-like"/>
</dbReference>
<protein>
    <recommendedName>
        <fullName evidence="6">G-protein coupled receptors family 2 profile 2 domain-containing protein</fullName>
    </recommendedName>
</protein>
<keyword evidence="3 5" id="KW-1133">Transmembrane helix</keyword>
<evidence type="ECO:0000313" key="8">
    <source>
        <dbReference type="Proteomes" id="UP001497497"/>
    </source>
</evidence>
<feature type="transmembrane region" description="Helical" evidence="5">
    <location>
        <begin position="63"/>
        <end position="83"/>
    </location>
</feature>
<dbReference type="PANTHER" id="PTHR45620">
    <property type="entry name" value="PDF RECEPTOR-LIKE PROTEIN-RELATED"/>
    <property type="match status" value="1"/>
</dbReference>
<proteinExistence type="predicted"/>
<evidence type="ECO:0000259" key="6">
    <source>
        <dbReference type="PROSITE" id="PS50261"/>
    </source>
</evidence>
<name>A0AAV2H681_LYMST</name>
<organism evidence="7 8">
    <name type="scientific">Lymnaea stagnalis</name>
    <name type="common">Great pond snail</name>
    <name type="synonym">Helix stagnalis</name>
    <dbReference type="NCBI Taxonomy" id="6523"/>
    <lineage>
        <taxon>Eukaryota</taxon>
        <taxon>Metazoa</taxon>
        <taxon>Spiralia</taxon>
        <taxon>Lophotrochozoa</taxon>
        <taxon>Mollusca</taxon>
        <taxon>Gastropoda</taxon>
        <taxon>Heterobranchia</taxon>
        <taxon>Euthyneura</taxon>
        <taxon>Panpulmonata</taxon>
        <taxon>Hygrophila</taxon>
        <taxon>Lymnaeoidea</taxon>
        <taxon>Lymnaeidae</taxon>
        <taxon>Lymnaea</taxon>
    </lineage>
</organism>
<dbReference type="InterPro" id="IPR050332">
    <property type="entry name" value="GPCR_2"/>
</dbReference>
<feature type="transmembrane region" description="Helical" evidence="5">
    <location>
        <begin position="212"/>
        <end position="235"/>
    </location>
</feature>
<accession>A0AAV2H681</accession>
<evidence type="ECO:0000256" key="2">
    <source>
        <dbReference type="ARBA" id="ARBA00022692"/>
    </source>
</evidence>
<sequence>MEEWNDTDVPCPPLPVDGTPILRNGSYQCWNLSFPNSTYIYTCCDEDEQKKLQREFALFIGSLYFYLSVVSVGLLLITFIVLIRFKSIQNTRITIHKNLIASFILRFVIKSILFGRSVVFPDVPYPIWLCNALFCVYQFSKVSNFSWMFVEGLHLHFILVMRPFRRESSPCLLFYFIGWVLPCLLIICWVIVMNVNQPNICWYAAGHERLLITGPIIFVLLVNLVILLNLIRIVIAKLCNENVTECRKVWQTIKSTIVLGFLLGTINIILIAPLGSLPMYIPILLPFTQGIFVALYCITNIEIRKAMKRWWVRYRDSRSMSSSGYRGRLSRTSVTLVVTNQINTIDLEEGNTTELLSLPTKEGQNGIESGKNVS</sequence>
<dbReference type="Proteomes" id="UP001497497">
    <property type="component" value="Unassembled WGS sequence"/>
</dbReference>
<keyword evidence="2 5" id="KW-0812">Transmembrane</keyword>
<keyword evidence="4 5" id="KW-0472">Membrane</keyword>
<feature type="transmembrane region" description="Helical" evidence="5">
    <location>
        <begin position="256"/>
        <end position="274"/>
    </location>
</feature>
<gene>
    <name evidence="7" type="ORF">GSLYS_00001911001</name>
</gene>
<keyword evidence="8" id="KW-1185">Reference proteome</keyword>
<dbReference type="PRINTS" id="PR00249">
    <property type="entry name" value="GPCRSECRETIN"/>
</dbReference>
<dbReference type="EMBL" id="CAXITT010000021">
    <property type="protein sequence ID" value="CAL1527741.1"/>
    <property type="molecule type" value="Genomic_DNA"/>
</dbReference>
<reference evidence="7 8" key="1">
    <citation type="submission" date="2024-04" db="EMBL/GenBank/DDBJ databases">
        <authorList>
            <consortium name="Genoscope - CEA"/>
            <person name="William W."/>
        </authorList>
    </citation>
    <scope>NUCLEOTIDE SEQUENCE [LARGE SCALE GENOMIC DNA]</scope>
</reference>
<dbReference type="GO" id="GO:0008528">
    <property type="term" value="F:G protein-coupled peptide receptor activity"/>
    <property type="evidence" value="ECO:0007669"/>
    <property type="project" value="TreeGrafter"/>
</dbReference>
<dbReference type="GO" id="GO:0007166">
    <property type="term" value="P:cell surface receptor signaling pathway"/>
    <property type="evidence" value="ECO:0007669"/>
    <property type="project" value="InterPro"/>
</dbReference>
<dbReference type="InterPro" id="IPR017981">
    <property type="entry name" value="GPCR_2-like_7TM"/>
</dbReference>
<comment type="caution">
    <text evidence="7">The sequence shown here is derived from an EMBL/GenBank/DDBJ whole genome shotgun (WGS) entry which is preliminary data.</text>
</comment>
<dbReference type="AlphaFoldDB" id="A0AAV2H681"/>
<evidence type="ECO:0000256" key="4">
    <source>
        <dbReference type="ARBA" id="ARBA00023136"/>
    </source>
</evidence>
<feature type="domain" description="G-protein coupled receptors family 2 profile 2" evidence="6">
    <location>
        <begin position="60"/>
        <end position="301"/>
    </location>
</feature>
<evidence type="ECO:0000313" key="7">
    <source>
        <dbReference type="EMBL" id="CAL1527741.1"/>
    </source>
</evidence>